<dbReference type="Gene3D" id="1.10.10.10">
    <property type="entry name" value="Winged helix-like DNA-binding domain superfamily/Winged helix DNA-binding domain"/>
    <property type="match status" value="1"/>
</dbReference>
<dbReference type="RefSeq" id="WP_256623298.1">
    <property type="nucleotide sequence ID" value="NZ_JTEO01000005.1"/>
</dbReference>
<evidence type="ECO:0000259" key="1">
    <source>
        <dbReference type="PROSITE" id="PS50987"/>
    </source>
</evidence>
<dbReference type="AlphaFoldDB" id="A0AAE3KZI1"/>
<reference evidence="2 3" key="1">
    <citation type="journal article" date="2011" name="Appl. Environ. Microbiol.">
        <title>Methanogenic archaea isolated from Taiwan's Chelungpu fault.</title>
        <authorList>
            <person name="Wu S.Y."/>
            <person name="Lai M.C."/>
        </authorList>
    </citation>
    <scope>NUCLEOTIDE SEQUENCE [LARGE SCALE GENOMIC DNA]</scope>
    <source>
        <strain evidence="2 3">St545Mb</strain>
    </source>
</reference>
<name>A0AAE3KZI1_9EURY</name>
<dbReference type="SUPFAM" id="SSF46785">
    <property type="entry name" value="Winged helix' DNA-binding domain"/>
    <property type="match status" value="1"/>
</dbReference>
<accession>A0AAE3KZI1</accession>
<dbReference type="InterPro" id="IPR011991">
    <property type="entry name" value="ArsR-like_HTH"/>
</dbReference>
<feature type="domain" description="HTH arsR-type" evidence="1">
    <location>
        <begin position="23"/>
        <end position="112"/>
    </location>
</feature>
<comment type="caution">
    <text evidence="2">The sequence shown here is derived from an EMBL/GenBank/DDBJ whole genome shotgun (WGS) entry which is preliminary data.</text>
</comment>
<protein>
    <recommendedName>
        <fullName evidence="1">HTH arsR-type domain-containing protein</fullName>
    </recommendedName>
</protein>
<organism evidence="2 3">
    <name type="scientific">Methanolobus chelungpuianus</name>
    <dbReference type="NCBI Taxonomy" id="502115"/>
    <lineage>
        <taxon>Archaea</taxon>
        <taxon>Methanobacteriati</taxon>
        <taxon>Methanobacteriota</taxon>
        <taxon>Stenosarchaea group</taxon>
        <taxon>Methanomicrobia</taxon>
        <taxon>Methanosarcinales</taxon>
        <taxon>Methanosarcinaceae</taxon>
        <taxon>Methanolobus</taxon>
    </lineage>
</organism>
<dbReference type="GO" id="GO:0003700">
    <property type="term" value="F:DNA-binding transcription factor activity"/>
    <property type="evidence" value="ECO:0007669"/>
    <property type="project" value="InterPro"/>
</dbReference>
<evidence type="ECO:0000313" key="2">
    <source>
        <dbReference type="EMBL" id="MCQ6963424.1"/>
    </source>
</evidence>
<dbReference type="EMBL" id="JTEO01000005">
    <property type="protein sequence ID" value="MCQ6963424.1"/>
    <property type="molecule type" value="Genomic_DNA"/>
</dbReference>
<gene>
    <name evidence="2" type="ORF">PV02_10005</name>
</gene>
<dbReference type="CDD" id="cd00090">
    <property type="entry name" value="HTH_ARSR"/>
    <property type="match status" value="1"/>
</dbReference>
<dbReference type="Pfam" id="PF01022">
    <property type="entry name" value="HTH_5"/>
    <property type="match status" value="1"/>
</dbReference>
<proteinExistence type="predicted"/>
<dbReference type="Proteomes" id="UP001206983">
    <property type="component" value="Unassembled WGS sequence"/>
</dbReference>
<sequence>MTGEDPAKKKHEWMNKLKEEGKLKANPTEDHAIGLRTLQNPTRRKILKALSGNSLDMEGIGAQLGLSRSEAKFHLDMLENALYIEKSKDTEPVMYQLTPRGEGFLANVEDVK</sequence>
<dbReference type="InterPro" id="IPR036390">
    <property type="entry name" value="WH_DNA-bd_sf"/>
</dbReference>
<dbReference type="SMART" id="SM00418">
    <property type="entry name" value="HTH_ARSR"/>
    <property type="match status" value="1"/>
</dbReference>
<dbReference type="InterPro" id="IPR036388">
    <property type="entry name" value="WH-like_DNA-bd_sf"/>
</dbReference>
<keyword evidence="3" id="KW-1185">Reference proteome</keyword>
<dbReference type="InterPro" id="IPR001845">
    <property type="entry name" value="HTH_ArsR_DNA-bd_dom"/>
</dbReference>
<dbReference type="PROSITE" id="PS50987">
    <property type="entry name" value="HTH_ARSR_2"/>
    <property type="match status" value="1"/>
</dbReference>
<evidence type="ECO:0000313" key="3">
    <source>
        <dbReference type="Proteomes" id="UP001206983"/>
    </source>
</evidence>